<dbReference type="RefSeq" id="WP_183499939.1">
    <property type="nucleotide sequence ID" value="NZ_BAABCO010000004.1"/>
</dbReference>
<dbReference type="GO" id="GO:0016887">
    <property type="term" value="F:ATP hydrolysis activity"/>
    <property type="evidence" value="ECO:0007669"/>
    <property type="project" value="InterPro"/>
</dbReference>
<feature type="domain" description="ATPase AAA-type core" evidence="1">
    <location>
        <begin position="598"/>
        <end position="832"/>
    </location>
</feature>
<keyword evidence="3" id="KW-1185">Reference proteome</keyword>
<reference evidence="2 3" key="1">
    <citation type="submission" date="2020-08" db="EMBL/GenBank/DDBJ databases">
        <title>Sequencing the genomes of 1000 actinobacteria strains.</title>
        <authorList>
            <person name="Klenk H.-P."/>
        </authorList>
    </citation>
    <scope>NUCLEOTIDE SEQUENCE [LARGE SCALE GENOMIC DNA]</scope>
    <source>
        <strain evidence="2 3">DSM 19600</strain>
    </source>
</reference>
<dbReference type="InterPro" id="IPR029063">
    <property type="entry name" value="SAM-dependent_MTases_sf"/>
</dbReference>
<dbReference type="EMBL" id="JACIFH010000001">
    <property type="protein sequence ID" value="MBB4140407.1"/>
    <property type="molecule type" value="Genomic_DNA"/>
</dbReference>
<dbReference type="SUPFAM" id="SSF53335">
    <property type="entry name" value="S-adenosyl-L-methionine-dependent methyltransferases"/>
    <property type="match status" value="1"/>
</dbReference>
<dbReference type="Pfam" id="PF13304">
    <property type="entry name" value="AAA_21"/>
    <property type="match status" value="1"/>
</dbReference>
<evidence type="ECO:0000259" key="1">
    <source>
        <dbReference type="Pfam" id="PF13304"/>
    </source>
</evidence>
<dbReference type="PANTHER" id="PTHR43581:SF2">
    <property type="entry name" value="EXCINUCLEASE ATPASE SUBUNIT"/>
    <property type="match status" value="1"/>
</dbReference>
<evidence type="ECO:0000313" key="2">
    <source>
        <dbReference type="EMBL" id="MBB4140407.1"/>
    </source>
</evidence>
<dbReference type="GO" id="GO:0032259">
    <property type="term" value="P:methylation"/>
    <property type="evidence" value="ECO:0007669"/>
    <property type="project" value="UniProtKB-KW"/>
</dbReference>
<dbReference type="GO" id="GO:0005524">
    <property type="term" value="F:ATP binding"/>
    <property type="evidence" value="ECO:0007669"/>
    <property type="project" value="InterPro"/>
</dbReference>
<dbReference type="CDD" id="cd02440">
    <property type="entry name" value="AdoMet_MTases"/>
    <property type="match status" value="1"/>
</dbReference>
<evidence type="ECO:0000313" key="3">
    <source>
        <dbReference type="Proteomes" id="UP000549113"/>
    </source>
</evidence>
<dbReference type="AlphaFoldDB" id="A0AA40SQ81"/>
<protein>
    <submittedName>
        <fullName evidence="2">SAM-dependent methyltransferase</fullName>
    </submittedName>
</protein>
<keyword evidence="2" id="KW-0808">Transferase</keyword>
<accession>A0AA40SQ81</accession>
<dbReference type="InterPro" id="IPR003959">
    <property type="entry name" value="ATPase_AAA_core"/>
</dbReference>
<name>A0AA40SQ81_9MICO</name>
<dbReference type="Proteomes" id="UP000549113">
    <property type="component" value="Unassembled WGS sequence"/>
</dbReference>
<dbReference type="Gene3D" id="3.40.50.150">
    <property type="entry name" value="Vaccinia Virus protein VP39"/>
    <property type="match status" value="1"/>
</dbReference>
<comment type="caution">
    <text evidence="2">The sequence shown here is derived from an EMBL/GenBank/DDBJ whole genome shotgun (WGS) entry which is preliminary data.</text>
</comment>
<dbReference type="GO" id="GO:0008168">
    <property type="term" value="F:methyltransferase activity"/>
    <property type="evidence" value="ECO:0007669"/>
    <property type="project" value="UniProtKB-KW"/>
</dbReference>
<proteinExistence type="predicted"/>
<dbReference type="SUPFAM" id="SSF52540">
    <property type="entry name" value="P-loop containing nucleoside triphosphate hydrolases"/>
    <property type="match status" value="1"/>
</dbReference>
<dbReference type="Gene3D" id="3.40.50.300">
    <property type="entry name" value="P-loop containing nucleotide triphosphate hydrolases"/>
    <property type="match status" value="1"/>
</dbReference>
<dbReference type="PANTHER" id="PTHR43581">
    <property type="entry name" value="ATP/GTP PHOSPHATASE"/>
    <property type="match status" value="1"/>
</dbReference>
<dbReference type="InterPro" id="IPR051396">
    <property type="entry name" value="Bact_Antivir_Def_Nuclease"/>
</dbReference>
<gene>
    <name evidence="2" type="ORF">BKA10_002201</name>
</gene>
<keyword evidence="2" id="KW-0489">Methyltransferase</keyword>
<organism evidence="2 3">
    <name type="scientific">Microbacterium invictum</name>
    <dbReference type="NCBI Taxonomy" id="515415"/>
    <lineage>
        <taxon>Bacteria</taxon>
        <taxon>Bacillati</taxon>
        <taxon>Actinomycetota</taxon>
        <taxon>Actinomycetes</taxon>
        <taxon>Micrococcales</taxon>
        <taxon>Microbacteriaceae</taxon>
        <taxon>Microbacterium</taxon>
    </lineage>
</organism>
<sequence>MNPVDAESLVLYGFWTVAMVWNARPGLDEDELAEEVVERVLHSSELAPDESAMREALDIDRIVEGYASDSRFGRRARAQLPRASWGWDSDVDIIGRDRAQELISLGCEVLYEEGASLEDLGQLCEAVVNAARSPSDLVRSAQSTATGIATLLVAIGDEIAGPVRDLACGTGAVLVEAARRGRQELIGRDIDASVLPLTRARVEVWPSSVAFEAADALDGFDQPDLDGLVIFDPPLEESLPPDIPAQTAERAGIGSRDVRFTLDDVWMAAVAERLAAGAVGAVVLSADSLIQDSPNSYIHGLVERGAVAAVVILPPGSRPLSDGPTVAWVVCGTPDTKRGALVVDARHAPRDPFVALHRSDSEALGLAVRDWMAGREVAVPEWAVVARWGGEKRPGQVPQEDPDFAITSVAGEAAKGRLLRGLAVSHFKSIHDAEVPLRPLTLVFGPNSAGKSSLIQALLALAHSLEVGGIRAAFGEIDLGSFENAISAHNTAFTMGVSARFALDRAPGGSIADEASYGADFAASGNGADWESLRVGIGSRGLRMDNPRLRSGATTLSFKHVRSLLDLRYPFQEDHQRVLDDVRDAFGISGATRSPGFEPAWEELRERLRSEEPELIDLRRFQELDEGASADVKLRGLLVGSVGQASGDKVTDARRAAFELLGTVLREVSERAYDVLQRVDYFGPLRPMPQRLYPVSADITDWNSELARLARDPRALRAVNGWLARVELPYEMRLTEVQYGSHSAVDAIAVTLTDTRSGVAVTPRDVGFGVSQVLPLVVALATKSSRIVCIEQPELHLHPALQATLGDLLIESTHDLGRGMQVIAETHSEHLLLRIQRRIREGAIDPERVCVLYVDNYDNSGAVIRRLRLGSDGGFIDEWPNGFFEERLHELFGDA</sequence>
<dbReference type="InterPro" id="IPR027417">
    <property type="entry name" value="P-loop_NTPase"/>
</dbReference>